<sequence>MSLSKPKAVMAWSGGKDSSLALHRVLSQGDYEVTALLTTLSSEFRRISMHGVREELLEQQAQSLGISLVKMEVLERTNIAYEKELERHLREFKSQGVEAVIFGDIHLVDLRAYRETILDRVGLKGIFPLWQEAPQALLNEFFAEGFRSVTCCVDAQRLGEEHVGRVLDAAFVQSLPADVDVCGENGEYHSYCFDGPIFQRPVAYSLGEKQFRPLVLNPANPGCDLPASSTPGFWYCDLLAA</sequence>
<proteinExistence type="predicted"/>
<evidence type="ECO:0000313" key="3">
    <source>
        <dbReference type="Proteomes" id="UP000244248"/>
    </source>
</evidence>
<organism evidence="2 3">
    <name type="scientific">Stenotrophobium rhamnosiphilum</name>
    <dbReference type="NCBI Taxonomy" id="2029166"/>
    <lineage>
        <taxon>Bacteria</taxon>
        <taxon>Pseudomonadati</taxon>
        <taxon>Pseudomonadota</taxon>
        <taxon>Gammaproteobacteria</taxon>
        <taxon>Nevskiales</taxon>
        <taxon>Nevskiaceae</taxon>
        <taxon>Stenotrophobium</taxon>
    </lineage>
</organism>
<dbReference type="InterPro" id="IPR014729">
    <property type="entry name" value="Rossmann-like_a/b/a_fold"/>
</dbReference>
<dbReference type="Proteomes" id="UP000244248">
    <property type="component" value="Unassembled WGS sequence"/>
</dbReference>
<dbReference type="Gene3D" id="3.40.50.620">
    <property type="entry name" value="HUPs"/>
    <property type="match status" value="1"/>
</dbReference>
<gene>
    <name evidence="2" type="ORF">CJD38_08825</name>
</gene>
<dbReference type="Gene3D" id="3.90.1490.10">
    <property type="entry name" value="putative n-type atp pyrophosphatase, domain 2"/>
    <property type="match status" value="1"/>
</dbReference>
<protein>
    <submittedName>
        <fullName evidence="2">ATP-binding protein</fullName>
    </submittedName>
</protein>
<dbReference type="CDD" id="cd01994">
    <property type="entry name" value="AANH_PF0828-like"/>
    <property type="match status" value="1"/>
</dbReference>
<reference evidence="2 3" key="1">
    <citation type="submission" date="2018-04" db="EMBL/GenBank/DDBJ databases">
        <title>Novel species isolated from glacier.</title>
        <authorList>
            <person name="Liu Q."/>
            <person name="Xin Y.-H."/>
        </authorList>
    </citation>
    <scope>NUCLEOTIDE SEQUENCE [LARGE SCALE GENOMIC DNA]</scope>
    <source>
        <strain evidence="2 3">GT1R17</strain>
    </source>
</reference>
<name>A0A2T5MFT2_9GAMM</name>
<keyword evidence="2" id="KW-0547">Nucleotide-binding</keyword>
<dbReference type="SUPFAM" id="SSF52402">
    <property type="entry name" value="Adenine nucleotide alpha hydrolases-like"/>
    <property type="match status" value="1"/>
</dbReference>
<keyword evidence="3" id="KW-1185">Reference proteome</keyword>
<dbReference type="Pfam" id="PF01902">
    <property type="entry name" value="Diphthami_syn_2"/>
    <property type="match status" value="1"/>
</dbReference>
<accession>A0A2T5MFT2</accession>
<evidence type="ECO:0000313" key="2">
    <source>
        <dbReference type="EMBL" id="PTU31434.1"/>
    </source>
</evidence>
<dbReference type="GO" id="GO:0005524">
    <property type="term" value="F:ATP binding"/>
    <property type="evidence" value="ECO:0007669"/>
    <property type="project" value="UniProtKB-KW"/>
</dbReference>
<evidence type="ECO:0000259" key="1">
    <source>
        <dbReference type="Pfam" id="PF01902"/>
    </source>
</evidence>
<keyword evidence="2" id="KW-0067">ATP-binding</keyword>
<dbReference type="InterPro" id="IPR002761">
    <property type="entry name" value="Diphthami_syn_dom"/>
</dbReference>
<dbReference type="RefSeq" id="WP_107939977.1">
    <property type="nucleotide sequence ID" value="NZ_QANS01000003.1"/>
</dbReference>
<comment type="caution">
    <text evidence="2">The sequence shown here is derived from an EMBL/GenBank/DDBJ whole genome shotgun (WGS) entry which is preliminary data.</text>
</comment>
<feature type="domain" description="Diphthamide synthase" evidence="1">
    <location>
        <begin position="7"/>
        <end position="202"/>
    </location>
</feature>
<dbReference type="OrthoDB" id="3572539at2"/>
<dbReference type="NCBIfam" id="TIGR00290">
    <property type="entry name" value="MJ0570_dom"/>
    <property type="match status" value="1"/>
</dbReference>
<dbReference type="EMBL" id="QANS01000003">
    <property type="protein sequence ID" value="PTU31434.1"/>
    <property type="molecule type" value="Genomic_DNA"/>
</dbReference>
<dbReference type="AlphaFoldDB" id="A0A2T5MFT2"/>